<dbReference type="Proteomes" id="UP000003155">
    <property type="component" value="Unassembled WGS sequence"/>
</dbReference>
<sequence length="201" mass="22867">MFISLHLQITFSRITLPLLIVDKRNIICSTSIRGFRKSPIYNTIDMMILCTIWILNLSVVEIYSPVNIYMIIIDRVSEAGRVLSPPECNQVSSTGAKWSFHLVKAIMLLDVNCHSHIKADSHSSPITTCIKELTCTDIIKIDSVHVFIGLISNTTDWVSVPFVVCILSLCLCINMGQQPHYDQNSRYKCKMSYHLCVYFFS</sequence>
<keyword evidence="2" id="KW-1185">Reference proteome</keyword>
<accession>F0H6E3</accession>
<dbReference type="AlphaFoldDB" id="F0H6E3"/>
<comment type="caution">
    <text evidence="1">The sequence shown here is derived from an EMBL/GenBank/DDBJ whole genome shotgun (WGS) entry which is preliminary data.</text>
</comment>
<proteinExistence type="predicted"/>
<reference evidence="1 2" key="1">
    <citation type="submission" date="2011-02" db="EMBL/GenBank/DDBJ databases">
        <authorList>
            <person name="Durkin A.S."/>
            <person name="Madupu R."/>
            <person name="Torralba M."/>
            <person name="Gillis M."/>
            <person name="Methe B."/>
            <person name="Sutton G."/>
            <person name="Nelson K.E."/>
        </authorList>
    </citation>
    <scope>NUCLEOTIDE SEQUENCE [LARGE SCALE GENOMIC DNA]</scope>
    <source>
        <strain evidence="1 2">CRIS 18C-A</strain>
    </source>
</reference>
<evidence type="ECO:0000313" key="2">
    <source>
        <dbReference type="Proteomes" id="UP000003155"/>
    </source>
</evidence>
<organism evidence="1 2">
    <name type="scientific">Prevotella denticola CRIS 18C-A</name>
    <dbReference type="NCBI Taxonomy" id="944557"/>
    <lineage>
        <taxon>Bacteria</taxon>
        <taxon>Pseudomonadati</taxon>
        <taxon>Bacteroidota</taxon>
        <taxon>Bacteroidia</taxon>
        <taxon>Bacteroidales</taxon>
        <taxon>Prevotellaceae</taxon>
        <taxon>Prevotella</taxon>
    </lineage>
</organism>
<name>F0H6E3_9BACT</name>
<gene>
    <name evidence="1" type="ORF">HMPREF9303_1210</name>
</gene>
<dbReference type="EMBL" id="AEXO01000059">
    <property type="protein sequence ID" value="EGC86630.1"/>
    <property type="molecule type" value="Genomic_DNA"/>
</dbReference>
<evidence type="ECO:0000313" key="1">
    <source>
        <dbReference type="EMBL" id="EGC86630.1"/>
    </source>
</evidence>
<protein>
    <submittedName>
        <fullName evidence="1">Uncharacterized protein</fullName>
    </submittedName>
</protein>